<evidence type="ECO:0000256" key="5">
    <source>
        <dbReference type="SAM" id="MobiDB-lite"/>
    </source>
</evidence>
<keyword evidence="3" id="KW-0175">Coiled coil</keyword>
<reference evidence="6" key="1">
    <citation type="journal article" date="2020" name="Fungal Divers.">
        <title>Resolving the Mortierellaceae phylogeny through synthesis of multi-gene phylogenetics and phylogenomics.</title>
        <authorList>
            <person name="Vandepol N."/>
            <person name="Liber J."/>
            <person name="Desiro A."/>
            <person name="Na H."/>
            <person name="Kennedy M."/>
            <person name="Barry K."/>
            <person name="Grigoriev I.V."/>
            <person name="Miller A.N."/>
            <person name="O'Donnell K."/>
            <person name="Stajich J.E."/>
            <person name="Bonito G."/>
        </authorList>
    </citation>
    <scope>NUCLEOTIDE SEQUENCE</scope>
    <source>
        <strain evidence="6">CK1249</strain>
    </source>
</reference>
<dbReference type="OrthoDB" id="205166at2759"/>
<dbReference type="GO" id="GO:0000445">
    <property type="term" value="C:THO complex part of transcription export complex"/>
    <property type="evidence" value="ECO:0007669"/>
    <property type="project" value="InterPro"/>
</dbReference>
<feature type="region of interest" description="Disordered" evidence="5">
    <location>
        <begin position="1"/>
        <end position="21"/>
    </location>
</feature>
<feature type="compositionally biased region" description="Polar residues" evidence="5">
    <location>
        <begin position="216"/>
        <end position="225"/>
    </location>
</feature>
<feature type="compositionally biased region" description="Acidic residues" evidence="5">
    <location>
        <begin position="131"/>
        <end position="146"/>
    </location>
</feature>
<keyword evidence="4" id="KW-0539">Nucleus</keyword>
<feature type="compositionally biased region" description="Polar residues" evidence="5">
    <location>
        <begin position="240"/>
        <end position="253"/>
    </location>
</feature>
<accession>A0A9P6JEP4</accession>
<name>A0A9P6JEP4_MORAP</name>
<sequence length="253" mass="28240">MAERERLHYDREQQEIENSISKSQEELESLARELEEAKQERANKIEYDQLAVEVSKFPSRDSSRESIANLQAEILELEREAVQQSAVMELRRKQFYTALQNLHSIRESIQHDQQEEEKRLFLKRARHDDDVLGEEDEEEEGFAETMEDVKPTVSSPAPAILPNGVERVLSQERRTSPSRRSAGSESPALDGVPTNGAEPSGAEGATFVLDLHHSTAFESSSNTPIGTPGRGHKATPTPPSRSLTGTPLPADTQ</sequence>
<dbReference type="PANTHER" id="PTHR23405:SF5">
    <property type="entry name" value="THO COMPLEX SUBUNIT 7 HOMOLOG"/>
    <property type="match status" value="1"/>
</dbReference>
<dbReference type="Proteomes" id="UP000738359">
    <property type="component" value="Unassembled WGS sequence"/>
</dbReference>
<evidence type="ECO:0000256" key="1">
    <source>
        <dbReference type="ARBA" id="ARBA00004123"/>
    </source>
</evidence>
<keyword evidence="7" id="KW-1185">Reference proteome</keyword>
<comment type="similarity">
    <text evidence="2">Belongs to the THOC7 family.</text>
</comment>
<dbReference type="AlphaFoldDB" id="A0A9P6JEP4"/>
<dbReference type="PANTHER" id="PTHR23405">
    <property type="entry name" value="MAINTENANCE OF KILLER 16 MAK16 PROTEIN-RELATED"/>
    <property type="match status" value="1"/>
</dbReference>
<gene>
    <name evidence="6" type="primary">THOC7</name>
    <name evidence="6" type="ORF">BGZ70_006529</name>
</gene>
<feature type="compositionally biased region" description="Basic and acidic residues" evidence="5">
    <location>
        <begin position="1"/>
        <end position="14"/>
    </location>
</feature>
<dbReference type="GO" id="GO:0006397">
    <property type="term" value="P:mRNA processing"/>
    <property type="evidence" value="ECO:0007669"/>
    <property type="project" value="InterPro"/>
</dbReference>
<evidence type="ECO:0000256" key="4">
    <source>
        <dbReference type="ARBA" id="ARBA00023242"/>
    </source>
</evidence>
<dbReference type="Pfam" id="PF05615">
    <property type="entry name" value="THOC7"/>
    <property type="match status" value="1"/>
</dbReference>
<evidence type="ECO:0000313" key="6">
    <source>
        <dbReference type="EMBL" id="KAF9968130.1"/>
    </source>
</evidence>
<dbReference type="EMBL" id="JAAAHY010000037">
    <property type="protein sequence ID" value="KAF9968130.1"/>
    <property type="molecule type" value="Genomic_DNA"/>
</dbReference>
<comment type="subcellular location">
    <subcellularLocation>
        <location evidence="1">Nucleus</location>
    </subcellularLocation>
</comment>
<feature type="region of interest" description="Disordered" evidence="5">
    <location>
        <begin position="124"/>
        <end position="253"/>
    </location>
</feature>
<protein>
    <submittedName>
        <fullName evidence="6">THO complex subunit 7</fullName>
    </submittedName>
</protein>
<proteinExistence type="inferred from homology"/>
<dbReference type="GO" id="GO:0006406">
    <property type="term" value="P:mRNA export from nucleus"/>
    <property type="evidence" value="ECO:0007669"/>
    <property type="project" value="TreeGrafter"/>
</dbReference>
<evidence type="ECO:0000256" key="2">
    <source>
        <dbReference type="ARBA" id="ARBA00006482"/>
    </source>
</evidence>
<dbReference type="InterPro" id="IPR008501">
    <property type="entry name" value="THOC7/Mft1"/>
</dbReference>
<evidence type="ECO:0000256" key="3">
    <source>
        <dbReference type="ARBA" id="ARBA00023054"/>
    </source>
</evidence>
<organism evidence="6 7">
    <name type="scientific">Mortierella alpina</name>
    <name type="common">Oleaginous fungus</name>
    <name type="synonym">Mortierella renispora</name>
    <dbReference type="NCBI Taxonomy" id="64518"/>
    <lineage>
        <taxon>Eukaryota</taxon>
        <taxon>Fungi</taxon>
        <taxon>Fungi incertae sedis</taxon>
        <taxon>Mucoromycota</taxon>
        <taxon>Mortierellomycotina</taxon>
        <taxon>Mortierellomycetes</taxon>
        <taxon>Mortierellales</taxon>
        <taxon>Mortierellaceae</taxon>
        <taxon>Mortierella</taxon>
    </lineage>
</organism>
<comment type="caution">
    <text evidence="6">The sequence shown here is derived from an EMBL/GenBank/DDBJ whole genome shotgun (WGS) entry which is preliminary data.</text>
</comment>
<evidence type="ECO:0000313" key="7">
    <source>
        <dbReference type="Proteomes" id="UP000738359"/>
    </source>
</evidence>